<gene>
    <name evidence="2" type="ORF">CDAR_211521</name>
</gene>
<dbReference type="EMBL" id="BPLQ01002306">
    <property type="protein sequence ID" value="GIX91205.1"/>
    <property type="molecule type" value="Genomic_DNA"/>
</dbReference>
<feature type="region of interest" description="Disordered" evidence="1">
    <location>
        <begin position="69"/>
        <end position="88"/>
    </location>
</feature>
<evidence type="ECO:0000313" key="3">
    <source>
        <dbReference type="Proteomes" id="UP001054837"/>
    </source>
</evidence>
<dbReference type="Proteomes" id="UP001054837">
    <property type="component" value="Unassembled WGS sequence"/>
</dbReference>
<dbReference type="AlphaFoldDB" id="A0AAV4P5G6"/>
<keyword evidence="3" id="KW-1185">Reference proteome</keyword>
<accession>A0AAV4P5G6</accession>
<organism evidence="2 3">
    <name type="scientific">Caerostris darwini</name>
    <dbReference type="NCBI Taxonomy" id="1538125"/>
    <lineage>
        <taxon>Eukaryota</taxon>
        <taxon>Metazoa</taxon>
        <taxon>Ecdysozoa</taxon>
        <taxon>Arthropoda</taxon>
        <taxon>Chelicerata</taxon>
        <taxon>Arachnida</taxon>
        <taxon>Araneae</taxon>
        <taxon>Araneomorphae</taxon>
        <taxon>Entelegynae</taxon>
        <taxon>Araneoidea</taxon>
        <taxon>Araneidae</taxon>
        <taxon>Caerostris</taxon>
    </lineage>
</organism>
<evidence type="ECO:0000313" key="2">
    <source>
        <dbReference type="EMBL" id="GIX91205.1"/>
    </source>
</evidence>
<sequence>MSRRLQLLASSSSVNNRRVITDMGWTTPVQKGTMLSLRFILRMPNDRCGTNKEQSPSLLCFRKSSPHMATLNRPNENQGHNMIKLLSR</sequence>
<name>A0AAV4P5G6_9ARAC</name>
<protein>
    <submittedName>
        <fullName evidence="2">Uncharacterized protein</fullName>
    </submittedName>
</protein>
<comment type="caution">
    <text evidence="2">The sequence shown here is derived from an EMBL/GenBank/DDBJ whole genome shotgun (WGS) entry which is preliminary data.</text>
</comment>
<reference evidence="2 3" key="1">
    <citation type="submission" date="2021-06" db="EMBL/GenBank/DDBJ databases">
        <title>Caerostris darwini draft genome.</title>
        <authorList>
            <person name="Kono N."/>
            <person name="Arakawa K."/>
        </authorList>
    </citation>
    <scope>NUCLEOTIDE SEQUENCE [LARGE SCALE GENOMIC DNA]</scope>
</reference>
<evidence type="ECO:0000256" key="1">
    <source>
        <dbReference type="SAM" id="MobiDB-lite"/>
    </source>
</evidence>
<proteinExistence type="predicted"/>